<dbReference type="Proteomes" id="UP001215280">
    <property type="component" value="Unassembled WGS sequence"/>
</dbReference>
<dbReference type="GO" id="GO:0003677">
    <property type="term" value="F:DNA binding"/>
    <property type="evidence" value="ECO:0007669"/>
    <property type="project" value="InterPro"/>
</dbReference>
<feature type="domain" description="Zn(2)-C6 fungal-type" evidence="4">
    <location>
        <begin position="21"/>
        <end position="54"/>
    </location>
</feature>
<name>A0AAD7JVF8_9AGAR</name>
<dbReference type="InterPro" id="IPR007219">
    <property type="entry name" value="XnlR_reg_dom"/>
</dbReference>
<dbReference type="EMBL" id="JARJLG010000019">
    <property type="protein sequence ID" value="KAJ7772682.1"/>
    <property type="molecule type" value="Genomic_DNA"/>
</dbReference>
<dbReference type="CDD" id="cd00067">
    <property type="entry name" value="GAL4"/>
    <property type="match status" value="1"/>
</dbReference>
<reference evidence="5" key="1">
    <citation type="submission" date="2023-03" db="EMBL/GenBank/DDBJ databases">
        <title>Massive genome expansion in bonnet fungi (Mycena s.s.) driven by repeated elements and novel gene families across ecological guilds.</title>
        <authorList>
            <consortium name="Lawrence Berkeley National Laboratory"/>
            <person name="Harder C.B."/>
            <person name="Miyauchi S."/>
            <person name="Viragh M."/>
            <person name="Kuo A."/>
            <person name="Thoen E."/>
            <person name="Andreopoulos B."/>
            <person name="Lu D."/>
            <person name="Skrede I."/>
            <person name="Drula E."/>
            <person name="Henrissat B."/>
            <person name="Morin E."/>
            <person name="Kohler A."/>
            <person name="Barry K."/>
            <person name="LaButti K."/>
            <person name="Morin E."/>
            <person name="Salamov A."/>
            <person name="Lipzen A."/>
            <person name="Mereny Z."/>
            <person name="Hegedus B."/>
            <person name="Baldrian P."/>
            <person name="Stursova M."/>
            <person name="Weitz H."/>
            <person name="Taylor A."/>
            <person name="Grigoriev I.V."/>
            <person name="Nagy L.G."/>
            <person name="Martin F."/>
            <person name="Kauserud H."/>
        </authorList>
    </citation>
    <scope>NUCLEOTIDE SEQUENCE</scope>
    <source>
        <strain evidence="5">CBHHK188m</strain>
    </source>
</reference>
<keyword evidence="6" id="KW-1185">Reference proteome</keyword>
<dbReference type="PROSITE" id="PS00463">
    <property type="entry name" value="ZN2_CY6_FUNGAL_1"/>
    <property type="match status" value="1"/>
</dbReference>
<feature type="region of interest" description="Disordered" evidence="3">
    <location>
        <begin position="749"/>
        <end position="778"/>
    </location>
</feature>
<accession>A0AAD7JVF8</accession>
<evidence type="ECO:0000313" key="6">
    <source>
        <dbReference type="Proteomes" id="UP001215280"/>
    </source>
</evidence>
<dbReference type="SUPFAM" id="SSF57701">
    <property type="entry name" value="Zn2/Cys6 DNA-binding domain"/>
    <property type="match status" value="1"/>
</dbReference>
<evidence type="ECO:0000256" key="1">
    <source>
        <dbReference type="ARBA" id="ARBA00022723"/>
    </source>
</evidence>
<sequence length="778" mass="88998">MTLDRDGTSEPPRPRRIQGGACDFCKKRKIRCDSAEKPGNRCTHCINYGLDCTRQELVKTSNSPGYVAALESRVEKMERLLNKLLPGIDVTEQLENENEVESLLPHAETLPRNDMDVSDAMRKLKLNPDEHRFFGRSSGIQFVQTALNFQSRCAGLSRIPRPILPNKRVEFWNPPTWLLPINDDAPRYTFPEPDLLSTLVNLYFKEVNCFSPLLHRPTFDRKVTDNLHLVDHRFAATLLMVCSLGARYSDDPRTLLEGQSAYTSAGWKWHSQVRVIPGELTYKPDLYELQTIALSTMYLRVFSPMAVCWTQVGFALRRAQDVGAHRRRIETHPTVENEHWKRVFWVLICLDWVYGTHTGRPVLMHKHDYDQDLPIECDDEYWDLPEPHRFKQPKDKPSALAYFNRRIKLLEIQAAVTTTLYSPRKPNHFSSRPPPYPDAQTIMALDSALNAWLSEVPDHLRWDPLRRHKLHFNQSALLYAEYYSVQILLHRPFIPAPLENPPPGALPSLAICTSAARSCARIFDAQDRRGIPLNDTLLMAYGVYRGDRLLNKYLERQAAGVHSTQRTRSCSSMPPSDDGRGAQASARPLDSSLNTADVVENYRYLGPGRYRGGYYRAGRYSDILNRFVYGGGNVEALFSRETRDAPLGKQRTPGFTFNGELAAEWASTFTRHFQEDLEPSSRGLLDAVEAPRDADVPHGFDVDAIFDFEQLMNVDLPSFSAEMSVDTPMWSTVPGFYVDDWSQYLAGPQFDQLVPEENPAEDSTRQEQQRERDPFTWL</sequence>
<feature type="compositionally biased region" description="Basic and acidic residues" evidence="3">
    <location>
        <begin position="762"/>
        <end position="778"/>
    </location>
</feature>
<dbReference type="GO" id="GO:0000981">
    <property type="term" value="F:DNA-binding transcription factor activity, RNA polymerase II-specific"/>
    <property type="evidence" value="ECO:0007669"/>
    <property type="project" value="InterPro"/>
</dbReference>
<dbReference type="InterPro" id="IPR036864">
    <property type="entry name" value="Zn2-C6_fun-type_DNA-bd_sf"/>
</dbReference>
<evidence type="ECO:0000256" key="2">
    <source>
        <dbReference type="ARBA" id="ARBA00023242"/>
    </source>
</evidence>
<keyword evidence="2" id="KW-0539">Nucleus</keyword>
<dbReference type="CDD" id="cd12148">
    <property type="entry name" value="fungal_TF_MHR"/>
    <property type="match status" value="1"/>
</dbReference>
<dbReference type="PANTHER" id="PTHR46910:SF38">
    <property type="entry name" value="ZN(2)-C6 FUNGAL-TYPE DOMAIN-CONTAINING PROTEIN"/>
    <property type="match status" value="1"/>
</dbReference>
<protein>
    <submittedName>
        <fullName evidence="5">Fungal-specific transcription factor domain-containing protein</fullName>
    </submittedName>
</protein>
<gene>
    <name evidence="5" type="ORF">DFH07DRAFT_1057465</name>
</gene>
<dbReference type="GO" id="GO:0008270">
    <property type="term" value="F:zinc ion binding"/>
    <property type="evidence" value="ECO:0007669"/>
    <property type="project" value="InterPro"/>
</dbReference>
<feature type="compositionally biased region" description="Polar residues" evidence="3">
    <location>
        <begin position="564"/>
        <end position="574"/>
    </location>
</feature>
<evidence type="ECO:0000313" key="5">
    <source>
        <dbReference type="EMBL" id="KAJ7772682.1"/>
    </source>
</evidence>
<dbReference type="SMART" id="SM00906">
    <property type="entry name" value="Fungal_trans"/>
    <property type="match status" value="1"/>
</dbReference>
<dbReference type="InterPro" id="IPR050987">
    <property type="entry name" value="AtrR-like"/>
</dbReference>
<dbReference type="Gene3D" id="4.10.240.10">
    <property type="entry name" value="Zn(2)-C6 fungal-type DNA-binding domain"/>
    <property type="match status" value="1"/>
</dbReference>
<dbReference type="PROSITE" id="PS50048">
    <property type="entry name" value="ZN2_CY6_FUNGAL_2"/>
    <property type="match status" value="1"/>
</dbReference>
<dbReference type="Pfam" id="PF00172">
    <property type="entry name" value="Zn_clus"/>
    <property type="match status" value="1"/>
</dbReference>
<comment type="caution">
    <text evidence="5">The sequence shown here is derived from an EMBL/GenBank/DDBJ whole genome shotgun (WGS) entry which is preliminary data.</text>
</comment>
<dbReference type="Pfam" id="PF04082">
    <property type="entry name" value="Fungal_trans"/>
    <property type="match status" value="1"/>
</dbReference>
<proteinExistence type="predicted"/>
<dbReference type="GO" id="GO:0006351">
    <property type="term" value="P:DNA-templated transcription"/>
    <property type="evidence" value="ECO:0007669"/>
    <property type="project" value="InterPro"/>
</dbReference>
<dbReference type="InterPro" id="IPR001138">
    <property type="entry name" value="Zn2Cys6_DnaBD"/>
</dbReference>
<dbReference type="AlphaFoldDB" id="A0AAD7JVF8"/>
<evidence type="ECO:0000259" key="4">
    <source>
        <dbReference type="PROSITE" id="PS50048"/>
    </source>
</evidence>
<evidence type="ECO:0000256" key="3">
    <source>
        <dbReference type="SAM" id="MobiDB-lite"/>
    </source>
</evidence>
<dbReference type="PANTHER" id="PTHR46910">
    <property type="entry name" value="TRANSCRIPTION FACTOR PDR1"/>
    <property type="match status" value="1"/>
</dbReference>
<feature type="region of interest" description="Disordered" evidence="3">
    <location>
        <begin position="564"/>
        <end position="588"/>
    </location>
</feature>
<keyword evidence="1" id="KW-0479">Metal-binding</keyword>
<dbReference type="SMART" id="SM00066">
    <property type="entry name" value="GAL4"/>
    <property type="match status" value="1"/>
</dbReference>
<organism evidence="5 6">
    <name type="scientific">Mycena maculata</name>
    <dbReference type="NCBI Taxonomy" id="230809"/>
    <lineage>
        <taxon>Eukaryota</taxon>
        <taxon>Fungi</taxon>
        <taxon>Dikarya</taxon>
        <taxon>Basidiomycota</taxon>
        <taxon>Agaricomycotina</taxon>
        <taxon>Agaricomycetes</taxon>
        <taxon>Agaricomycetidae</taxon>
        <taxon>Agaricales</taxon>
        <taxon>Marasmiineae</taxon>
        <taxon>Mycenaceae</taxon>
        <taxon>Mycena</taxon>
    </lineage>
</organism>